<dbReference type="GO" id="GO:0051082">
    <property type="term" value="F:unfolded protein binding"/>
    <property type="evidence" value="ECO:0007669"/>
    <property type="project" value="InterPro"/>
</dbReference>
<evidence type="ECO:0000313" key="3">
    <source>
        <dbReference type="EMBL" id="JAG26905.1"/>
    </source>
</evidence>
<dbReference type="PANTHER" id="PTHR43888">
    <property type="entry name" value="DNAJ-LIKE-2, ISOFORM A-RELATED"/>
    <property type="match status" value="1"/>
</dbReference>
<dbReference type="EMBL" id="GBHO01016697">
    <property type="protein sequence ID" value="JAG26907.1"/>
    <property type="molecule type" value="Transcribed_RNA"/>
</dbReference>
<feature type="domain" description="Chaperone DnaJ C-terminal" evidence="2">
    <location>
        <begin position="53"/>
        <end position="236"/>
    </location>
</feature>
<dbReference type="Pfam" id="PF01556">
    <property type="entry name" value="DnaJ_C"/>
    <property type="match status" value="1"/>
</dbReference>
<name>A0A0A9Y1H6_LYGHE</name>
<evidence type="ECO:0000259" key="2">
    <source>
        <dbReference type="Pfam" id="PF01556"/>
    </source>
</evidence>
<dbReference type="InterPro" id="IPR008971">
    <property type="entry name" value="HSP40/DnaJ_pept-bd"/>
</dbReference>
<protein>
    <submittedName>
        <fullName evidence="4">Chaperone protein DnaJ</fullName>
    </submittedName>
</protein>
<dbReference type="InterPro" id="IPR002939">
    <property type="entry name" value="DnaJ_C"/>
</dbReference>
<feature type="compositionally biased region" description="Acidic residues" evidence="1">
    <location>
        <begin position="14"/>
        <end position="34"/>
    </location>
</feature>
<dbReference type="GO" id="GO:0006457">
    <property type="term" value="P:protein folding"/>
    <property type="evidence" value="ECO:0007669"/>
    <property type="project" value="InterPro"/>
</dbReference>
<reference evidence="4" key="2">
    <citation type="submission" date="2014-07" db="EMBL/GenBank/DDBJ databases">
        <authorList>
            <person name="Hull J."/>
        </authorList>
    </citation>
    <scope>NUCLEOTIDE SEQUENCE</scope>
</reference>
<evidence type="ECO:0000256" key="1">
    <source>
        <dbReference type="SAM" id="MobiDB-lite"/>
    </source>
</evidence>
<feature type="region of interest" description="Disordered" evidence="1">
    <location>
        <begin position="257"/>
        <end position="352"/>
    </location>
</feature>
<proteinExistence type="predicted"/>
<dbReference type="Gene3D" id="2.60.260.20">
    <property type="entry name" value="Urease metallochaperone UreE, N-terminal domain"/>
    <property type="match status" value="2"/>
</dbReference>
<dbReference type="InterPro" id="IPR044713">
    <property type="entry name" value="DNJA1/2-like"/>
</dbReference>
<sequence>MMEDSDDNMREAEREEEEDGENDEDLEEEEEEEYEYPHNVVVQIKRQLTVHGKMYLSLAKIEEGSFKKMRFHIVALCPKCKGANHVQHVDLEVAPTKVCPHCNNSKLFATKTEVYTIYAPVGTRQGSSILIQDEGSFGPQGIRGDIIVTFMDEPHEHFLRVFDDIVVCFQINSEESTNGVVRLLTLVVPTSHDIVLRTTEGEPISNNDVWYVDGLGLPNCNDKKKRGRLILVFIVKEQRSMFPVKLKDIKMTLGRGVGGVPDGPIPDSTFQSAVTAEKKEADSTASKSNGLKRNRPPRRQNPKKRRKGVTMECKASTSSDSLSAESESPCKDRTSSSLDPPSVEDVDTEGAQVRCSRILGDPVESLTASELEKKEPLDPKRLSFLDRIVYLRAIPMPWKARVGDAIPMSNLILLWQRIFDPTWWQRAKWTHSLSKDPDTLMRELAPSRGPSNSDHRSSFVQTPVFDVQNVKLNEEAEALKTLCTMQSSCNTEYPQFTPQKFTNKEKLRLLHRMRKYLHVTED</sequence>
<gene>
    <name evidence="4" type="primary">dnaJ_1</name>
    <name evidence="3" type="synonym">dnaJ_22</name>
    <name evidence="3" type="ORF">CM83_55687</name>
    <name evidence="4" type="ORF">CM83_55697</name>
</gene>
<organism evidence="4">
    <name type="scientific">Lygus hesperus</name>
    <name type="common">Western plant bug</name>
    <dbReference type="NCBI Taxonomy" id="30085"/>
    <lineage>
        <taxon>Eukaryota</taxon>
        <taxon>Metazoa</taxon>
        <taxon>Ecdysozoa</taxon>
        <taxon>Arthropoda</taxon>
        <taxon>Hexapoda</taxon>
        <taxon>Insecta</taxon>
        <taxon>Pterygota</taxon>
        <taxon>Neoptera</taxon>
        <taxon>Paraneoptera</taxon>
        <taxon>Hemiptera</taxon>
        <taxon>Heteroptera</taxon>
        <taxon>Panheteroptera</taxon>
        <taxon>Cimicomorpha</taxon>
        <taxon>Miridae</taxon>
        <taxon>Mirini</taxon>
        <taxon>Lygus</taxon>
    </lineage>
</organism>
<feature type="compositionally biased region" description="Low complexity" evidence="1">
    <location>
        <begin position="315"/>
        <end position="327"/>
    </location>
</feature>
<evidence type="ECO:0000313" key="4">
    <source>
        <dbReference type="EMBL" id="JAG26907.1"/>
    </source>
</evidence>
<feature type="compositionally biased region" description="Basic residues" evidence="1">
    <location>
        <begin position="290"/>
        <end position="308"/>
    </location>
</feature>
<dbReference type="SUPFAM" id="SSF49493">
    <property type="entry name" value="HSP40/DnaJ peptide-binding domain"/>
    <property type="match status" value="1"/>
</dbReference>
<dbReference type="AlphaFoldDB" id="A0A0A9Y1H6"/>
<dbReference type="GO" id="GO:0030544">
    <property type="term" value="F:Hsp70 protein binding"/>
    <property type="evidence" value="ECO:0007669"/>
    <property type="project" value="InterPro"/>
</dbReference>
<dbReference type="EMBL" id="GBHO01016699">
    <property type="protein sequence ID" value="JAG26905.1"/>
    <property type="molecule type" value="Transcribed_RNA"/>
</dbReference>
<accession>A0A0A9Y1H6</accession>
<reference evidence="4" key="1">
    <citation type="journal article" date="2014" name="PLoS ONE">
        <title>Transcriptome-Based Identification of ABC Transporters in the Western Tarnished Plant Bug Lygus hesperus.</title>
        <authorList>
            <person name="Hull J.J."/>
            <person name="Chaney K."/>
            <person name="Geib S.M."/>
            <person name="Fabrick J.A."/>
            <person name="Brent C.S."/>
            <person name="Walsh D."/>
            <person name="Lavine L.C."/>
        </authorList>
    </citation>
    <scope>NUCLEOTIDE SEQUENCE</scope>
</reference>
<feature type="region of interest" description="Disordered" evidence="1">
    <location>
        <begin position="1"/>
        <end position="35"/>
    </location>
</feature>